<dbReference type="GO" id="GO:0016301">
    <property type="term" value="F:kinase activity"/>
    <property type="evidence" value="ECO:0007669"/>
    <property type="project" value="UniProtKB-KW"/>
</dbReference>
<protein>
    <submittedName>
        <fullName evidence="1">Protein kinase-like domain containing protein</fullName>
    </submittedName>
</protein>
<evidence type="ECO:0000313" key="1">
    <source>
        <dbReference type="EMBL" id="PON66442.1"/>
    </source>
</evidence>
<proteinExistence type="predicted"/>
<gene>
    <name evidence="1" type="ORF">TorRG33x02_267900</name>
</gene>
<keyword evidence="2" id="KW-1185">Reference proteome</keyword>
<organism evidence="1 2">
    <name type="scientific">Trema orientale</name>
    <name type="common">Charcoal tree</name>
    <name type="synonym">Celtis orientalis</name>
    <dbReference type="NCBI Taxonomy" id="63057"/>
    <lineage>
        <taxon>Eukaryota</taxon>
        <taxon>Viridiplantae</taxon>
        <taxon>Streptophyta</taxon>
        <taxon>Embryophyta</taxon>
        <taxon>Tracheophyta</taxon>
        <taxon>Spermatophyta</taxon>
        <taxon>Magnoliopsida</taxon>
        <taxon>eudicotyledons</taxon>
        <taxon>Gunneridae</taxon>
        <taxon>Pentapetalae</taxon>
        <taxon>rosids</taxon>
        <taxon>fabids</taxon>
        <taxon>Rosales</taxon>
        <taxon>Cannabaceae</taxon>
        <taxon>Trema</taxon>
    </lineage>
</organism>
<reference evidence="2" key="1">
    <citation type="submission" date="2016-06" db="EMBL/GenBank/DDBJ databases">
        <title>Parallel loss of symbiosis genes in relatives of nitrogen-fixing non-legume Parasponia.</title>
        <authorList>
            <person name="Van Velzen R."/>
            <person name="Holmer R."/>
            <person name="Bu F."/>
            <person name="Rutten L."/>
            <person name="Van Zeijl A."/>
            <person name="Liu W."/>
            <person name="Santuari L."/>
            <person name="Cao Q."/>
            <person name="Sharma T."/>
            <person name="Shen D."/>
            <person name="Roswanjaya Y."/>
            <person name="Wardhani T."/>
            <person name="Kalhor M.S."/>
            <person name="Jansen J."/>
            <person name="Van den Hoogen J."/>
            <person name="Gungor B."/>
            <person name="Hartog M."/>
            <person name="Hontelez J."/>
            <person name="Verver J."/>
            <person name="Yang W.-C."/>
            <person name="Schijlen E."/>
            <person name="Repin R."/>
            <person name="Schilthuizen M."/>
            <person name="Schranz E."/>
            <person name="Heidstra R."/>
            <person name="Miyata K."/>
            <person name="Fedorova E."/>
            <person name="Kohlen W."/>
            <person name="Bisseling T."/>
            <person name="Smit S."/>
            <person name="Geurts R."/>
        </authorList>
    </citation>
    <scope>NUCLEOTIDE SEQUENCE [LARGE SCALE GENOMIC DNA]</scope>
    <source>
        <strain evidence="2">cv. RG33-2</strain>
    </source>
</reference>
<dbReference type="EMBL" id="JXTC01000312">
    <property type="protein sequence ID" value="PON66442.1"/>
    <property type="molecule type" value="Genomic_DNA"/>
</dbReference>
<keyword evidence="1" id="KW-0418">Kinase</keyword>
<comment type="caution">
    <text evidence="1">The sequence shown here is derived from an EMBL/GenBank/DDBJ whole genome shotgun (WGS) entry which is preliminary data.</text>
</comment>
<evidence type="ECO:0000313" key="2">
    <source>
        <dbReference type="Proteomes" id="UP000237000"/>
    </source>
</evidence>
<dbReference type="STRING" id="63057.A0A2P5CZG2"/>
<dbReference type="OrthoDB" id="4062651at2759"/>
<dbReference type="InParanoid" id="A0A2P5CZG2"/>
<dbReference type="SUPFAM" id="SSF56112">
    <property type="entry name" value="Protein kinase-like (PK-like)"/>
    <property type="match status" value="1"/>
</dbReference>
<sequence length="115" mass="13002">MKLSSQFEQVNFVVSVDVDLEDKRFLAVLALYYGSETFDMTLVFEDTSLGKFSRYADEKMRLYSKLPSSYAFCYMHHDCVPLIIHRDISSKNFLNLESSDFGGVAGTQGYLAPGS</sequence>
<keyword evidence="1" id="KW-0808">Transferase</keyword>
<dbReference type="AlphaFoldDB" id="A0A2P5CZG2"/>
<dbReference type="InterPro" id="IPR011009">
    <property type="entry name" value="Kinase-like_dom_sf"/>
</dbReference>
<name>A0A2P5CZG2_TREOI</name>
<accession>A0A2P5CZG2</accession>
<dbReference type="Proteomes" id="UP000237000">
    <property type="component" value="Unassembled WGS sequence"/>
</dbReference>